<dbReference type="Pfam" id="PF02784">
    <property type="entry name" value="Orn_Arg_deC_N"/>
    <property type="match status" value="1"/>
</dbReference>
<comment type="similarity">
    <text evidence="5">Belongs to the Orn/Lys/Arg decarboxylase class-II family. LysA subfamily.</text>
</comment>
<evidence type="ECO:0000256" key="8">
    <source>
        <dbReference type="RuleBase" id="RU003738"/>
    </source>
</evidence>
<dbReference type="GO" id="GO:0030170">
    <property type="term" value="F:pyridoxal phosphate binding"/>
    <property type="evidence" value="ECO:0007669"/>
    <property type="project" value="UniProtKB-UniRule"/>
</dbReference>
<keyword evidence="2 5" id="KW-0210">Decarboxylase</keyword>
<keyword evidence="3 5" id="KW-0663">Pyridoxal phosphate</keyword>
<feature type="binding site" evidence="5">
    <location>
        <begin position="290"/>
        <end position="293"/>
    </location>
    <ligand>
        <name>pyridoxal 5'-phosphate</name>
        <dbReference type="ChEBI" id="CHEBI:597326"/>
    </ligand>
</feature>
<evidence type="ECO:0000256" key="2">
    <source>
        <dbReference type="ARBA" id="ARBA00022793"/>
    </source>
</evidence>
<feature type="binding site" evidence="5">
    <location>
        <position position="390"/>
    </location>
    <ligand>
        <name>substrate</name>
    </ligand>
</feature>
<dbReference type="InterPro" id="IPR022644">
    <property type="entry name" value="De-COase2_N"/>
</dbReference>
<evidence type="ECO:0000256" key="1">
    <source>
        <dbReference type="ARBA" id="ARBA00001933"/>
    </source>
</evidence>
<proteinExistence type="inferred from homology"/>
<dbReference type="SUPFAM" id="SSF50621">
    <property type="entry name" value="Alanine racemase C-terminal domain-like"/>
    <property type="match status" value="1"/>
</dbReference>
<gene>
    <name evidence="5 11" type="primary">lysA</name>
    <name evidence="11" type="ORF">MM817_00070</name>
</gene>
<dbReference type="GO" id="GO:0008836">
    <property type="term" value="F:diaminopimelate decarboxylase activity"/>
    <property type="evidence" value="ECO:0007669"/>
    <property type="project" value="UniProtKB-UniRule"/>
</dbReference>
<dbReference type="InterPro" id="IPR002986">
    <property type="entry name" value="DAP_deCOOHase_LysA"/>
</dbReference>
<comment type="function">
    <text evidence="5">Specifically catalyzes the decarboxylation of meso-diaminopimelate (meso-DAP) to L-lysine.</text>
</comment>
<dbReference type="SUPFAM" id="SSF51419">
    <property type="entry name" value="PLP-binding barrel"/>
    <property type="match status" value="1"/>
</dbReference>
<keyword evidence="4 5" id="KW-0456">Lyase</keyword>
<dbReference type="PANTHER" id="PTHR43727:SF2">
    <property type="entry name" value="GROUP IV DECARBOXYLASE"/>
    <property type="match status" value="1"/>
</dbReference>
<name>A0A9X2AC32_9BACL</name>
<evidence type="ECO:0000313" key="12">
    <source>
        <dbReference type="Proteomes" id="UP001139263"/>
    </source>
</evidence>
<keyword evidence="12" id="KW-1185">Reference proteome</keyword>
<evidence type="ECO:0000256" key="3">
    <source>
        <dbReference type="ARBA" id="ARBA00022898"/>
    </source>
</evidence>
<dbReference type="PANTHER" id="PTHR43727">
    <property type="entry name" value="DIAMINOPIMELATE DECARBOXYLASE"/>
    <property type="match status" value="1"/>
</dbReference>
<evidence type="ECO:0000256" key="5">
    <source>
        <dbReference type="HAMAP-Rule" id="MF_02120"/>
    </source>
</evidence>
<dbReference type="GO" id="GO:0009089">
    <property type="term" value="P:lysine biosynthetic process via diaminopimelate"/>
    <property type="evidence" value="ECO:0007669"/>
    <property type="project" value="UniProtKB-UniRule"/>
</dbReference>
<dbReference type="HAMAP" id="MF_02120">
    <property type="entry name" value="LysA"/>
    <property type="match status" value="1"/>
</dbReference>
<evidence type="ECO:0000259" key="10">
    <source>
        <dbReference type="Pfam" id="PF02784"/>
    </source>
</evidence>
<feature type="binding site" evidence="5">
    <location>
        <position position="390"/>
    </location>
    <ligand>
        <name>pyridoxal 5'-phosphate</name>
        <dbReference type="ChEBI" id="CHEBI:597326"/>
    </ligand>
</feature>
<dbReference type="PRINTS" id="PR01181">
    <property type="entry name" value="DAPDCRBXLASE"/>
</dbReference>
<dbReference type="PRINTS" id="PR01179">
    <property type="entry name" value="ODADCRBXLASE"/>
</dbReference>
<dbReference type="EMBL" id="JALBUF010000001">
    <property type="protein sequence ID" value="MCI0181825.1"/>
    <property type="molecule type" value="Genomic_DNA"/>
</dbReference>
<protein>
    <recommendedName>
        <fullName evidence="5 6">Diaminopimelate decarboxylase</fullName>
        <shortName evidence="5">DAP decarboxylase</shortName>
        <shortName evidence="5">DAPDC</shortName>
        <ecNumber evidence="5 6">4.1.1.20</ecNumber>
    </recommendedName>
</protein>
<accession>A0A9X2AC32</accession>
<feature type="domain" description="Orn/DAP/Arg decarboxylase 2 N-terminal" evidence="10">
    <location>
        <begin position="41"/>
        <end position="297"/>
    </location>
</feature>
<comment type="catalytic activity">
    <reaction evidence="5 8">
        <text>meso-2,6-diaminopimelate + H(+) = L-lysine + CO2</text>
        <dbReference type="Rhea" id="RHEA:15101"/>
        <dbReference type="ChEBI" id="CHEBI:15378"/>
        <dbReference type="ChEBI" id="CHEBI:16526"/>
        <dbReference type="ChEBI" id="CHEBI:32551"/>
        <dbReference type="ChEBI" id="CHEBI:57791"/>
        <dbReference type="EC" id="4.1.1.20"/>
    </reaction>
</comment>
<evidence type="ECO:0000256" key="6">
    <source>
        <dbReference type="NCBIfam" id="TIGR01048"/>
    </source>
</evidence>
<keyword evidence="5 8" id="KW-0457">Lysine biosynthesis</keyword>
<reference evidence="11" key="1">
    <citation type="submission" date="2022-03" db="EMBL/GenBank/DDBJ databases">
        <title>Draft Genome Sequence of Firmicute Strain S0AB, a Heterotrophic Iron/Sulfur-Oxidizing Extreme Acidophile.</title>
        <authorList>
            <person name="Vergara E."/>
            <person name="Pakostova E."/>
            <person name="Johnson D.B."/>
            <person name="Holmes D.S."/>
        </authorList>
    </citation>
    <scope>NUCLEOTIDE SEQUENCE</scope>
    <source>
        <strain evidence="11">S0AB</strain>
    </source>
</reference>
<dbReference type="NCBIfam" id="TIGR01048">
    <property type="entry name" value="lysA"/>
    <property type="match status" value="1"/>
</dbReference>
<sequence length="434" mass="48305">MQLYGTSKITENGELSIGGCPVSQLTETYGTPLYVYDEDFIREQMRAYKRPFERAHLPHRIAYACKAFCTIGMCQLADSEGLWLDIVSEGELYTAIRAGIHPSHMCMNGNNKSDHELRYAVEVGVGLIVVDNFYEIDLLASILHEQNRSMDILLRVAPGVEAHTHEFISTGQQDSKFGFDLKSGQVQQAVKQVKEHKELQLVGLHSHIGSQIFDVEGFRLAAHRLAEQYAWLLQNYELHLHVLNLGGGLGVRYTEEDTPTPIETLTEELIAVTKEAFLTHGMDLPLLMLEPGRSIVAQAGTTLYTVGSRKEIPHVRTYVAVDGGMTDNPRLALYGAKYEAALAMRMHEQPTESIAIAGKCCESGDMLIWDAPLPQSHPGDLLAITCTGAYNYSMASHYNRIPNPAAILVKDGTARTIVKRETVEDLCRFDVRLE</sequence>
<feature type="domain" description="Orn/DAP/Arg decarboxylase 2 C-terminal" evidence="9">
    <location>
        <begin position="34"/>
        <end position="388"/>
    </location>
</feature>
<evidence type="ECO:0000256" key="7">
    <source>
        <dbReference type="PIRSR" id="PIRSR600183-50"/>
    </source>
</evidence>
<dbReference type="Pfam" id="PF00278">
    <property type="entry name" value="Orn_DAP_Arg_deC"/>
    <property type="match status" value="1"/>
</dbReference>
<dbReference type="Gene3D" id="2.40.37.10">
    <property type="entry name" value="Lyase, Ornithine Decarboxylase, Chain A, domain 1"/>
    <property type="match status" value="1"/>
</dbReference>
<feature type="binding site" evidence="5">
    <location>
        <position position="330"/>
    </location>
    <ligand>
        <name>substrate</name>
    </ligand>
</feature>
<feature type="binding site" evidence="5">
    <location>
        <position position="248"/>
    </location>
    <ligand>
        <name>pyridoxal 5'-phosphate</name>
        <dbReference type="ChEBI" id="CHEBI:597326"/>
    </ligand>
</feature>
<keyword evidence="5" id="KW-0028">Amino-acid biosynthesis</keyword>
<dbReference type="CDD" id="cd06828">
    <property type="entry name" value="PLPDE_III_DapDC"/>
    <property type="match status" value="1"/>
</dbReference>
<dbReference type="Gene3D" id="3.20.20.10">
    <property type="entry name" value="Alanine racemase"/>
    <property type="match status" value="1"/>
</dbReference>
<feature type="binding site" evidence="5">
    <location>
        <position position="334"/>
    </location>
    <ligand>
        <name>substrate</name>
    </ligand>
</feature>
<feature type="binding site" evidence="5">
    <location>
        <position position="293"/>
    </location>
    <ligand>
        <name>substrate</name>
    </ligand>
</feature>
<dbReference type="FunFam" id="3.20.20.10:FF:000003">
    <property type="entry name" value="Diaminopimelate decarboxylase"/>
    <property type="match status" value="1"/>
</dbReference>
<comment type="caution">
    <text evidence="11">The sequence shown here is derived from an EMBL/GenBank/DDBJ whole genome shotgun (WGS) entry which is preliminary data.</text>
</comment>
<dbReference type="Proteomes" id="UP001139263">
    <property type="component" value="Unassembled WGS sequence"/>
</dbReference>
<evidence type="ECO:0000313" key="11">
    <source>
        <dbReference type="EMBL" id="MCI0181825.1"/>
    </source>
</evidence>
<comment type="cofactor">
    <cofactor evidence="1 5 7 8">
        <name>pyridoxal 5'-phosphate</name>
        <dbReference type="ChEBI" id="CHEBI:597326"/>
    </cofactor>
</comment>
<comment type="pathway">
    <text evidence="5 8">Amino-acid biosynthesis; L-lysine biosynthesis via DAP pathway; L-lysine from DL-2,6-diaminopimelate: step 1/1.</text>
</comment>
<organism evidence="11 12">
    <name type="scientific">Sulfoacidibacillus ferrooxidans</name>
    <dbReference type="NCBI Taxonomy" id="2005001"/>
    <lineage>
        <taxon>Bacteria</taxon>
        <taxon>Bacillati</taxon>
        <taxon>Bacillota</taxon>
        <taxon>Bacilli</taxon>
        <taxon>Bacillales</taxon>
        <taxon>Alicyclobacillaceae</taxon>
        <taxon>Sulfoacidibacillus</taxon>
    </lineage>
</organism>
<feature type="active site" description="Proton donor" evidence="7">
    <location>
        <position position="361"/>
    </location>
</feature>
<evidence type="ECO:0000256" key="4">
    <source>
        <dbReference type="ARBA" id="ARBA00023239"/>
    </source>
</evidence>
<feature type="modified residue" description="N6-(pyridoxal phosphate)lysine" evidence="5 7">
    <location>
        <position position="66"/>
    </location>
</feature>
<dbReference type="InterPro" id="IPR009006">
    <property type="entry name" value="Ala_racemase/Decarboxylase_C"/>
</dbReference>
<dbReference type="AlphaFoldDB" id="A0A9X2AC32"/>
<dbReference type="InterPro" id="IPR022643">
    <property type="entry name" value="De-COase2_C"/>
</dbReference>
<dbReference type="EC" id="4.1.1.20" evidence="5 6"/>
<feature type="binding site" evidence="5">
    <location>
        <position position="362"/>
    </location>
    <ligand>
        <name>substrate</name>
    </ligand>
</feature>
<evidence type="ECO:0000259" key="9">
    <source>
        <dbReference type="Pfam" id="PF00278"/>
    </source>
</evidence>
<comment type="subunit">
    <text evidence="5">Homodimer.</text>
</comment>
<dbReference type="InterPro" id="IPR029066">
    <property type="entry name" value="PLP-binding_barrel"/>
</dbReference>
<dbReference type="RefSeq" id="WP_241711457.1">
    <property type="nucleotide sequence ID" value="NZ_JALBUF010000001.1"/>
</dbReference>
<dbReference type="InterPro" id="IPR000183">
    <property type="entry name" value="Orn/DAP/Arg_de-COase"/>
</dbReference>